<evidence type="ECO:0000313" key="1">
    <source>
        <dbReference type="EMBL" id="CAK9116625.1"/>
    </source>
</evidence>
<dbReference type="InterPro" id="IPR009091">
    <property type="entry name" value="RCC1/BLIP-II"/>
</dbReference>
<dbReference type="Pfam" id="PF13540">
    <property type="entry name" value="RCC1_2"/>
    <property type="match status" value="4"/>
</dbReference>
<comment type="caution">
    <text evidence="1">The sequence shown here is derived from an EMBL/GenBank/DDBJ whole genome shotgun (WGS) entry which is preliminary data.</text>
</comment>
<protein>
    <submittedName>
        <fullName evidence="1">Uncharacterized protein</fullName>
    </submittedName>
</protein>
<dbReference type="EMBL" id="CAXAMN010028472">
    <property type="protein sequence ID" value="CAK9116625.1"/>
    <property type="molecule type" value="Genomic_DNA"/>
</dbReference>
<sequence>MLYIQVSASVSHTALLRSDGNAVTCGCNDDGQSSIPPLEEGMSYIQVSAGTVHTVLLRSDGNAVTCGCNVDGQCNIPPLEEGMLYIQVSAGVSHTALLRSDGNAVTCGCNDDGQCNIPSLEEGMSYTRVLAGGYHTVLPRSDGSVVVCGRNSSGQCNIPPLQPGQFYTASSGREHIFQLDFVREDDAIMLTCSDLAGHEALRLKALGGDLAWETHRHITQELSMSLSRLRLVLPDGGLLASVCRANPLTTIADVSRLNMTSASDSISIAETENT</sequence>
<keyword evidence="2" id="KW-1185">Reference proteome</keyword>
<organism evidence="1 2">
    <name type="scientific">Durusdinium trenchii</name>
    <dbReference type="NCBI Taxonomy" id="1381693"/>
    <lineage>
        <taxon>Eukaryota</taxon>
        <taxon>Sar</taxon>
        <taxon>Alveolata</taxon>
        <taxon>Dinophyceae</taxon>
        <taxon>Suessiales</taxon>
        <taxon>Symbiodiniaceae</taxon>
        <taxon>Durusdinium</taxon>
    </lineage>
</organism>
<accession>A0ABP0SWR6</accession>
<dbReference type="InterPro" id="IPR051553">
    <property type="entry name" value="Ran_GTPase-activating"/>
</dbReference>
<dbReference type="Proteomes" id="UP001642484">
    <property type="component" value="Unassembled WGS sequence"/>
</dbReference>
<dbReference type="PANTHER" id="PTHR45982:SF1">
    <property type="entry name" value="REGULATOR OF CHROMOSOME CONDENSATION"/>
    <property type="match status" value="1"/>
</dbReference>
<name>A0ABP0SWR6_9DINO</name>
<dbReference type="PANTHER" id="PTHR45982">
    <property type="entry name" value="REGULATOR OF CHROMOSOME CONDENSATION"/>
    <property type="match status" value="1"/>
</dbReference>
<proteinExistence type="predicted"/>
<gene>
    <name evidence="1" type="ORF">CCMP2556_LOCUS54148</name>
</gene>
<dbReference type="Gene3D" id="2.130.10.30">
    <property type="entry name" value="Regulator of chromosome condensation 1/beta-lactamase-inhibitor protein II"/>
    <property type="match status" value="1"/>
</dbReference>
<evidence type="ECO:0000313" key="2">
    <source>
        <dbReference type="Proteomes" id="UP001642484"/>
    </source>
</evidence>
<reference evidence="1 2" key="1">
    <citation type="submission" date="2024-02" db="EMBL/GenBank/DDBJ databases">
        <authorList>
            <person name="Chen Y."/>
            <person name="Shah S."/>
            <person name="Dougan E. K."/>
            <person name="Thang M."/>
            <person name="Chan C."/>
        </authorList>
    </citation>
    <scope>NUCLEOTIDE SEQUENCE [LARGE SCALE GENOMIC DNA]</scope>
</reference>
<dbReference type="SUPFAM" id="SSF50985">
    <property type="entry name" value="RCC1/BLIP-II"/>
    <property type="match status" value="1"/>
</dbReference>